<feature type="compositionally biased region" description="Polar residues" evidence="1">
    <location>
        <begin position="98"/>
        <end position="113"/>
    </location>
</feature>
<organism evidence="2">
    <name type="scientific">Ooceraea biroi</name>
    <name type="common">Clonal raider ant</name>
    <name type="synonym">Cerapachys biroi</name>
    <dbReference type="NCBI Taxonomy" id="2015173"/>
    <lineage>
        <taxon>Eukaryota</taxon>
        <taxon>Metazoa</taxon>
        <taxon>Ecdysozoa</taxon>
        <taxon>Arthropoda</taxon>
        <taxon>Hexapoda</taxon>
        <taxon>Insecta</taxon>
        <taxon>Pterygota</taxon>
        <taxon>Neoptera</taxon>
        <taxon>Endopterygota</taxon>
        <taxon>Hymenoptera</taxon>
        <taxon>Apocrita</taxon>
        <taxon>Aculeata</taxon>
        <taxon>Formicoidea</taxon>
        <taxon>Formicidae</taxon>
        <taxon>Dorylinae</taxon>
        <taxon>Ooceraea</taxon>
    </lineage>
</organism>
<feature type="region of interest" description="Disordered" evidence="1">
    <location>
        <begin position="98"/>
        <end position="138"/>
    </location>
</feature>
<name>A0A3L8E329_OOCBI</name>
<feature type="compositionally biased region" description="Polar residues" evidence="1">
    <location>
        <begin position="120"/>
        <end position="138"/>
    </location>
</feature>
<gene>
    <name evidence="2" type="ORF">DMN91_000731</name>
</gene>
<comment type="caution">
    <text evidence="2">The sequence shown here is derived from an EMBL/GenBank/DDBJ whole genome shotgun (WGS) entry which is preliminary data.</text>
</comment>
<evidence type="ECO:0000256" key="1">
    <source>
        <dbReference type="SAM" id="MobiDB-lite"/>
    </source>
</evidence>
<proteinExistence type="predicted"/>
<reference evidence="2" key="1">
    <citation type="journal article" date="2018" name="Genome Res.">
        <title>The genomic architecture and molecular evolution of ant odorant receptors.</title>
        <authorList>
            <person name="McKenzie S.K."/>
            <person name="Kronauer D.J.C."/>
        </authorList>
    </citation>
    <scope>NUCLEOTIDE SEQUENCE [LARGE SCALE GENOMIC DNA]</scope>
    <source>
        <strain evidence="2">Clonal line C1</strain>
    </source>
</reference>
<protein>
    <submittedName>
        <fullName evidence="2">Uncharacterized protein</fullName>
    </submittedName>
</protein>
<sequence length="138" mass="15247">MHDVNETRGDFNTAKLGVVRLNHRCALHSIQRLHSTCGHVTRRAHHVTYGASADKYYGRMRRSDVLRACVPTARWVSLRALIAADGTDVVMNETNFTQTDTGHSAASSLYSTTGRHDGIQLSQTRPGTNRVPTNKSMA</sequence>
<dbReference type="Proteomes" id="UP000279307">
    <property type="component" value="Chromosome 1"/>
</dbReference>
<evidence type="ECO:0000313" key="2">
    <source>
        <dbReference type="EMBL" id="RLU26932.1"/>
    </source>
</evidence>
<dbReference type="AlphaFoldDB" id="A0A3L8E329"/>
<accession>A0A3L8E329</accession>
<dbReference type="EMBL" id="QOIP01000001">
    <property type="protein sequence ID" value="RLU26932.1"/>
    <property type="molecule type" value="Genomic_DNA"/>
</dbReference>
<reference evidence="2" key="2">
    <citation type="submission" date="2018-07" db="EMBL/GenBank/DDBJ databases">
        <authorList>
            <person name="Mckenzie S.K."/>
            <person name="Kronauer D.J.C."/>
        </authorList>
    </citation>
    <scope>NUCLEOTIDE SEQUENCE</scope>
    <source>
        <strain evidence="2">Clonal line C1</strain>
    </source>
</reference>